<sequence length="375" mass="41866">MGDIDVTESQDTTRAALRHDGEAMPSVSTDAGLDQAADRLLVELPVDDTGCDQGRVLTSPQDDPVFRMAAQLGRLVARHSALDHQSVGRDRGTEQQKRDREFEMSDLDRRAEFLRDAATYHTASSLPGALAHLVVGSQFLSDILDQDAEDAEIREWRVKAVRRCLYSVAHVLAAVSGVSPRVFGSDYSMAGYLDEMTLAMAPADGRLFPTAAKPTVDDALSPSISFIERQLADMNCRAETLWGLYSEAGRMEDENSHNPDQDQVKLARHKMGDMAESHARRRWRELLRRAIALPATTPRELGLQARLIAIELDEWWDSDDDLGDGEIACRLLLDRLAAFAGLPRIERPDVEPAEIREWLDEPEKHAQTYHPETRS</sequence>
<reference evidence="2" key="1">
    <citation type="journal article" date="2021" name="Front. Microbiol.">
        <title>Comprehensive Comparative Genomics and Phenotyping of Methylobacterium Species.</title>
        <authorList>
            <person name="Alessa O."/>
            <person name="Ogura Y."/>
            <person name="Fujitani Y."/>
            <person name="Takami H."/>
            <person name="Hayashi T."/>
            <person name="Sahin N."/>
            <person name="Tani A."/>
        </authorList>
    </citation>
    <scope>NUCLEOTIDE SEQUENCE</scope>
    <source>
        <strain evidence="2">NBRC 15686</strain>
    </source>
</reference>
<proteinExistence type="predicted"/>
<keyword evidence="3" id="KW-1185">Reference proteome</keyword>
<dbReference type="Proteomes" id="UP001055039">
    <property type="component" value="Unassembled WGS sequence"/>
</dbReference>
<gene>
    <name evidence="2" type="ORF">LNAOJCKE_3919</name>
</gene>
<evidence type="ECO:0000256" key="1">
    <source>
        <dbReference type="SAM" id="MobiDB-lite"/>
    </source>
</evidence>
<dbReference type="EMBL" id="BPRC01000016">
    <property type="protein sequence ID" value="GJE66698.1"/>
    <property type="molecule type" value="Genomic_DNA"/>
</dbReference>
<feature type="region of interest" description="Disordered" evidence="1">
    <location>
        <begin position="83"/>
        <end position="102"/>
    </location>
</feature>
<reference evidence="2" key="2">
    <citation type="submission" date="2021-08" db="EMBL/GenBank/DDBJ databases">
        <authorList>
            <person name="Tani A."/>
            <person name="Ola A."/>
            <person name="Ogura Y."/>
            <person name="Katsura K."/>
            <person name="Hayashi T."/>
        </authorList>
    </citation>
    <scope>NUCLEOTIDE SEQUENCE</scope>
    <source>
        <strain evidence="2">NBRC 15686</strain>
    </source>
</reference>
<evidence type="ECO:0000313" key="2">
    <source>
        <dbReference type="EMBL" id="GJE66698.1"/>
    </source>
</evidence>
<accession>A0ABQ4UJD5</accession>
<evidence type="ECO:0000313" key="3">
    <source>
        <dbReference type="Proteomes" id="UP001055039"/>
    </source>
</evidence>
<evidence type="ECO:0008006" key="4">
    <source>
        <dbReference type="Google" id="ProtNLM"/>
    </source>
</evidence>
<protein>
    <recommendedName>
        <fullName evidence="4">ImpA N-terminal domain-containing protein</fullName>
    </recommendedName>
</protein>
<organism evidence="2 3">
    <name type="scientific">Methylorubrum aminovorans</name>
    <dbReference type="NCBI Taxonomy" id="269069"/>
    <lineage>
        <taxon>Bacteria</taxon>
        <taxon>Pseudomonadati</taxon>
        <taxon>Pseudomonadota</taxon>
        <taxon>Alphaproteobacteria</taxon>
        <taxon>Hyphomicrobiales</taxon>
        <taxon>Methylobacteriaceae</taxon>
        <taxon>Methylorubrum</taxon>
    </lineage>
</organism>
<name>A0ABQ4UJD5_9HYPH</name>
<comment type="caution">
    <text evidence="2">The sequence shown here is derived from an EMBL/GenBank/DDBJ whole genome shotgun (WGS) entry which is preliminary data.</text>
</comment>